<dbReference type="Gene3D" id="3.30.70.370">
    <property type="match status" value="1"/>
</dbReference>
<accession>A0A4Q7KUK7</accession>
<dbReference type="Gene3D" id="1.20.1060.10">
    <property type="entry name" value="Taq DNA Polymerase, Chain T, domain 4"/>
    <property type="match status" value="1"/>
</dbReference>
<dbReference type="AlphaFoldDB" id="A0A4Q7KUK7"/>
<evidence type="ECO:0000259" key="6">
    <source>
        <dbReference type="SMART" id="SM00474"/>
    </source>
</evidence>
<evidence type="ECO:0000256" key="3">
    <source>
        <dbReference type="ARBA" id="ARBA00020311"/>
    </source>
</evidence>
<comment type="similarity">
    <text evidence="1">Belongs to the DNA polymerase type-A family.</text>
</comment>
<dbReference type="OrthoDB" id="5196455at2"/>
<dbReference type="GO" id="GO:0003887">
    <property type="term" value="F:DNA-directed DNA polymerase activity"/>
    <property type="evidence" value="ECO:0007669"/>
    <property type="project" value="UniProtKB-EC"/>
</dbReference>
<dbReference type="InterPro" id="IPR002298">
    <property type="entry name" value="DNA_polymerase_A"/>
</dbReference>
<proteinExistence type="inferred from homology"/>
<evidence type="ECO:0000256" key="2">
    <source>
        <dbReference type="ARBA" id="ARBA00012417"/>
    </source>
</evidence>
<dbReference type="InterPro" id="IPR036397">
    <property type="entry name" value="RNaseH_sf"/>
</dbReference>
<dbReference type="EC" id="2.7.7.7" evidence="2"/>
<protein>
    <recommendedName>
        <fullName evidence="3">DNA polymerase I</fullName>
        <ecNumber evidence="2">2.7.7.7</ecNumber>
    </recommendedName>
</protein>
<reference evidence="8 9" key="1">
    <citation type="submission" date="2019-02" db="EMBL/GenBank/DDBJ databases">
        <title>Genomic Encyclopedia of Type Strains, Phase IV (KMG-IV): sequencing the most valuable type-strain genomes for metagenomic binning, comparative biology and taxonomic classification.</title>
        <authorList>
            <person name="Goeker M."/>
        </authorList>
    </citation>
    <scope>NUCLEOTIDE SEQUENCE [LARGE SCALE GENOMIC DNA]</scope>
    <source>
        <strain evidence="8 9">DSM 101727</strain>
    </source>
</reference>
<dbReference type="InterPro" id="IPR012337">
    <property type="entry name" value="RNaseH-like_sf"/>
</dbReference>
<keyword evidence="9" id="KW-1185">Reference proteome</keyword>
<comment type="caution">
    <text evidence="8">The sequence shown here is derived from an EMBL/GenBank/DDBJ whole genome shotgun (WGS) entry which is preliminary data.</text>
</comment>
<evidence type="ECO:0000256" key="1">
    <source>
        <dbReference type="ARBA" id="ARBA00007705"/>
    </source>
</evidence>
<feature type="domain" description="DNA-directed DNA polymerase family A palm" evidence="7">
    <location>
        <begin position="388"/>
        <end position="578"/>
    </location>
</feature>
<dbReference type="PANTHER" id="PTHR10133">
    <property type="entry name" value="DNA POLYMERASE I"/>
    <property type="match status" value="1"/>
</dbReference>
<evidence type="ECO:0000256" key="5">
    <source>
        <dbReference type="ARBA" id="ARBA00049244"/>
    </source>
</evidence>
<dbReference type="Proteomes" id="UP000294257">
    <property type="component" value="Unassembled WGS sequence"/>
</dbReference>
<dbReference type="InterPro" id="IPR002562">
    <property type="entry name" value="3'-5'_exonuclease_dom"/>
</dbReference>
<dbReference type="SUPFAM" id="SSF53098">
    <property type="entry name" value="Ribonuclease H-like"/>
    <property type="match status" value="1"/>
</dbReference>
<dbReference type="SUPFAM" id="SSF56672">
    <property type="entry name" value="DNA/RNA polymerases"/>
    <property type="match status" value="1"/>
</dbReference>
<evidence type="ECO:0000259" key="7">
    <source>
        <dbReference type="SMART" id="SM00482"/>
    </source>
</evidence>
<name>A0A4Q7KUK7_9PSEU</name>
<dbReference type="Pfam" id="PF00476">
    <property type="entry name" value="DNA_pol_A"/>
    <property type="match status" value="1"/>
</dbReference>
<dbReference type="GO" id="GO:0003677">
    <property type="term" value="F:DNA binding"/>
    <property type="evidence" value="ECO:0007669"/>
    <property type="project" value="InterPro"/>
</dbReference>
<evidence type="ECO:0000313" key="8">
    <source>
        <dbReference type="EMBL" id="RZS39172.1"/>
    </source>
</evidence>
<feature type="domain" description="3'-5' exonuclease" evidence="6">
    <location>
        <begin position="15"/>
        <end position="198"/>
    </location>
</feature>
<dbReference type="GO" id="GO:0006261">
    <property type="term" value="P:DNA-templated DNA replication"/>
    <property type="evidence" value="ECO:0007669"/>
    <property type="project" value="InterPro"/>
</dbReference>
<evidence type="ECO:0000313" key="9">
    <source>
        <dbReference type="Proteomes" id="UP000294257"/>
    </source>
</evidence>
<dbReference type="Gene3D" id="3.30.420.10">
    <property type="entry name" value="Ribonuclease H-like superfamily/Ribonuclease H"/>
    <property type="match status" value="1"/>
</dbReference>
<dbReference type="PRINTS" id="PR00868">
    <property type="entry name" value="DNAPOLI"/>
</dbReference>
<sequence>MREHTYRIDGAPVAIRVIERTEDLDAFRVWLNAHGDERLGFDTESTGLDFYAPSFRLRTAQFGDARSGWVLPVDSEGGVPGALEATAGVLRRHPCLVIHNAPFDALVVDAHVPGVELTDLWPRVVDTKVRAHLIDPRGPQDPGGVGQSLDALTRRHLDAEVAREVKGSMVALAREIGTTKEKVWREVDLYHPTYTLYAGMDPILATRLFDAQADLLDARAHHLEEFESAVGLVCARMRRVGMPLDVEYTEQLSGELAEESEKWAIVARRYGITSVNAPKQIASALVEMGEELTETTDSGGLKVDKEVLMPLADLNRKWELVGAREPNPLAEAVLRSKRAGKWRTSYAEAMLAIRDADDRVHPDIASLQARTARMSISKPPLQQLPSSDATIRRALLAEPGHVIGAVDYAAVEMRVLAALADETVMIDAIREGRDLHGYTAELIYGPDYTDWHRKICKGVGFGKVYGGGATTLSRQTGAPIEQVREAIEAYDKNYRGVKRYSRRLQQRAEFGRREVVTPAGRRLPLDRDRLYAATNYMVQSTSRDVLAEALLRLDEKGLTEFLRLPVHDEVVFSAPEKDADEIGREIARTMRVDSFFGVPLDTELTIGGRSWGTLYINGEHRKVEL</sequence>
<dbReference type="RefSeq" id="WP_130344738.1">
    <property type="nucleotide sequence ID" value="NZ_SGWQ01000004.1"/>
</dbReference>
<dbReference type="SMART" id="SM00482">
    <property type="entry name" value="POLAc"/>
    <property type="match status" value="1"/>
</dbReference>
<evidence type="ECO:0000256" key="4">
    <source>
        <dbReference type="ARBA" id="ARBA00022705"/>
    </source>
</evidence>
<dbReference type="PANTHER" id="PTHR10133:SF27">
    <property type="entry name" value="DNA POLYMERASE NU"/>
    <property type="match status" value="1"/>
</dbReference>
<dbReference type="GO" id="GO:0006302">
    <property type="term" value="P:double-strand break repair"/>
    <property type="evidence" value="ECO:0007669"/>
    <property type="project" value="TreeGrafter"/>
</dbReference>
<dbReference type="EMBL" id="SGWQ01000004">
    <property type="protein sequence ID" value="RZS39172.1"/>
    <property type="molecule type" value="Genomic_DNA"/>
</dbReference>
<dbReference type="Pfam" id="PF01612">
    <property type="entry name" value="DNA_pol_A_exo1"/>
    <property type="match status" value="1"/>
</dbReference>
<gene>
    <name evidence="8" type="ORF">EV193_104388</name>
</gene>
<dbReference type="InterPro" id="IPR043502">
    <property type="entry name" value="DNA/RNA_pol_sf"/>
</dbReference>
<dbReference type="InterPro" id="IPR001098">
    <property type="entry name" value="DNA-dir_DNA_pol_A_palm_dom"/>
</dbReference>
<organism evidence="8 9">
    <name type="scientific">Herbihabitans rhizosphaerae</name>
    <dbReference type="NCBI Taxonomy" id="1872711"/>
    <lineage>
        <taxon>Bacteria</taxon>
        <taxon>Bacillati</taxon>
        <taxon>Actinomycetota</taxon>
        <taxon>Actinomycetes</taxon>
        <taxon>Pseudonocardiales</taxon>
        <taxon>Pseudonocardiaceae</taxon>
        <taxon>Herbihabitans</taxon>
    </lineage>
</organism>
<dbReference type="Gene3D" id="1.10.150.20">
    <property type="entry name" value="5' to 3' exonuclease, C-terminal subdomain"/>
    <property type="match status" value="1"/>
</dbReference>
<dbReference type="SMART" id="SM00474">
    <property type="entry name" value="35EXOc"/>
    <property type="match status" value="1"/>
</dbReference>
<dbReference type="GO" id="GO:0008408">
    <property type="term" value="F:3'-5' exonuclease activity"/>
    <property type="evidence" value="ECO:0007669"/>
    <property type="project" value="InterPro"/>
</dbReference>
<comment type="catalytic activity">
    <reaction evidence="5">
        <text>DNA(n) + a 2'-deoxyribonucleoside 5'-triphosphate = DNA(n+1) + diphosphate</text>
        <dbReference type="Rhea" id="RHEA:22508"/>
        <dbReference type="Rhea" id="RHEA-COMP:17339"/>
        <dbReference type="Rhea" id="RHEA-COMP:17340"/>
        <dbReference type="ChEBI" id="CHEBI:33019"/>
        <dbReference type="ChEBI" id="CHEBI:61560"/>
        <dbReference type="ChEBI" id="CHEBI:173112"/>
        <dbReference type="EC" id="2.7.7.7"/>
    </reaction>
</comment>
<keyword evidence="4" id="KW-0235">DNA replication</keyword>